<sequence length="320" mass="35220">MSVLVNTGADALSFNDFYLSARSCMFNLRKALEIHDDDPVLASNLLRAVVFRELNDKEKGQFFWLVNHVFGELLSDWVSAYDLLAANRVNTSEGYFKSLSVAAYCSGKPLQAFSAELECAHLAGISLLEVKMLVGLLCLQSLQNTTDINISIAMLRKYMLSLDEVVSPLVGKNAAATLNNIVSSMIEDARLLVNDPAHRETIIAASAICARLWAQFGTWVNHERSLYLCALVLNKFDQCVGALDAAGEALDIIQSNGQEDVDKAFLLLEISRAQQGLGEVGMAKEALSRADQIAEGFDPSLSKWFLEVRSKLEGKDIFIF</sequence>
<evidence type="ECO:0000313" key="2">
    <source>
        <dbReference type="Proteomes" id="UP000318428"/>
    </source>
</evidence>
<evidence type="ECO:0008006" key="3">
    <source>
        <dbReference type="Google" id="ProtNLM"/>
    </source>
</evidence>
<dbReference type="RefSeq" id="WP_146383881.1">
    <property type="nucleotide sequence ID" value="NZ_VFIO01000001.1"/>
</dbReference>
<gene>
    <name evidence="1" type="ORF">FJD38_03050</name>
</gene>
<keyword evidence="2" id="KW-1185">Reference proteome</keyword>
<organism evidence="1 2">
    <name type="scientific">Pseudomonas saxonica</name>
    <dbReference type="NCBI Taxonomy" id="2600598"/>
    <lineage>
        <taxon>Bacteria</taxon>
        <taxon>Pseudomonadati</taxon>
        <taxon>Pseudomonadota</taxon>
        <taxon>Gammaproteobacteria</taxon>
        <taxon>Pseudomonadales</taxon>
        <taxon>Pseudomonadaceae</taxon>
        <taxon>Pseudomonas</taxon>
    </lineage>
</organism>
<dbReference type="EMBL" id="VFIO01000001">
    <property type="protein sequence ID" value="TWR92615.1"/>
    <property type="molecule type" value="Genomic_DNA"/>
</dbReference>
<dbReference type="Proteomes" id="UP000318428">
    <property type="component" value="Unassembled WGS sequence"/>
</dbReference>
<evidence type="ECO:0000313" key="1">
    <source>
        <dbReference type="EMBL" id="TWR92615.1"/>
    </source>
</evidence>
<protein>
    <recommendedName>
        <fullName evidence="3">Tetratricopeptide repeat protein</fullName>
    </recommendedName>
</protein>
<reference evidence="1 2" key="1">
    <citation type="submission" date="2019-06" db="EMBL/GenBank/DDBJ databases">
        <title>Pseudomonas bimorpha sp. nov. isolated from bovine raw milk and skim milk concentrate.</title>
        <authorList>
            <person name="Hofmann K."/>
            <person name="Huptas C."/>
            <person name="Doll E."/>
            <person name="Scherer S."/>
            <person name="Wenning M."/>
        </authorList>
    </citation>
    <scope>NUCLEOTIDE SEQUENCE [LARGE SCALE GENOMIC DNA]</scope>
    <source>
        <strain evidence="1 2">DSM 108989</strain>
    </source>
</reference>
<accession>A0ABY3GLN2</accession>
<name>A0ABY3GLN2_9PSED</name>
<comment type="caution">
    <text evidence="1">The sequence shown here is derived from an EMBL/GenBank/DDBJ whole genome shotgun (WGS) entry which is preliminary data.</text>
</comment>
<proteinExistence type="predicted"/>